<protein>
    <submittedName>
        <fullName evidence="1">Uncharacterized protein</fullName>
    </submittedName>
</protein>
<evidence type="ECO:0000313" key="2">
    <source>
        <dbReference type="Proteomes" id="UP000198606"/>
    </source>
</evidence>
<sequence>MPMIEKPAHGFRAAGFLLPALCAGLARGGLGA</sequence>
<accession>A0A1G8AAV1</accession>
<dbReference type="STRING" id="29435.SAMN05216588_10390"/>
<evidence type="ECO:0000313" key="1">
    <source>
        <dbReference type="EMBL" id="SDH17956.1"/>
    </source>
</evidence>
<proteinExistence type="predicted"/>
<dbReference type="AlphaFoldDB" id="A0A1G8AAV1"/>
<dbReference type="Proteomes" id="UP000198606">
    <property type="component" value="Unassembled WGS sequence"/>
</dbReference>
<dbReference type="EMBL" id="FNDG01000003">
    <property type="protein sequence ID" value="SDH17956.1"/>
    <property type="molecule type" value="Genomic_DNA"/>
</dbReference>
<name>A0A1G8AAV1_9GAMM</name>
<reference evidence="1 2" key="1">
    <citation type="submission" date="2016-10" db="EMBL/GenBank/DDBJ databases">
        <authorList>
            <person name="de Groot N.N."/>
        </authorList>
    </citation>
    <scope>NUCLEOTIDE SEQUENCE [LARGE SCALE GENOMIC DNA]</scope>
    <source>
        <strain evidence="1 2">LMG 18387</strain>
    </source>
</reference>
<organism evidence="1 2">
    <name type="scientific">Phytopseudomonas flavescens</name>
    <dbReference type="NCBI Taxonomy" id="29435"/>
    <lineage>
        <taxon>Bacteria</taxon>
        <taxon>Pseudomonadati</taxon>
        <taxon>Pseudomonadota</taxon>
        <taxon>Gammaproteobacteria</taxon>
        <taxon>Pseudomonadales</taxon>
        <taxon>Pseudomonadaceae</taxon>
        <taxon>Phytopseudomonas</taxon>
    </lineage>
</organism>
<gene>
    <name evidence="1" type="ORF">SAMN05216588_10390</name>
</gene>